<sequence length="87" mass="9934">MSETTLVTVVQQFDWDPTYAADKILIQFRNGEQYFVWYDWYANPIVPKIGSVITLSYSGYGSSLDFHKLINTGMGKETPVMQFAQAN</sequence>
<reference evidence="1" key="1">
    <citation type="submission" date="2020-09" db="EMBL/GenBank/DDBJ databases">
        <title>Iningainema tapete sp. nov. (Scytonemataceae, Cyanobacteria) from greenhouses in central Florida (USA) produces two types of nodularin with biosynthetic potential for microcystin-LR and anabaenopeptins.</title>
        <authorList>
            <person name="Berthold D.E."/>
            <person name="Lefler F.W."/>
            <person name="Huang I.-S."/>
            <person name="Abdulla H."/>
            <person name="Zimba P.V."/>
            <person name="Laughinghouse H.D. IV."/>
        </authorList>
    </citation>
    <scope>NUCLEOTIDE SEQUENCE</scope>
    <source>
        <strain evidence="1">BLCCT55</strain>
    </source>
</reference>
<organism evidence="1 2">
    <name type="scientific">Iningainema tapete BLCC-T55</name>
    <dbReference type="NCBI Taxonomy" id="2748662"/>
    <lineage>
        <taxon>Bacteria</taxon>
        <taxon>Bacillati</taxon>
        <taxon>Cyanobacteriota</taxon>
        <taxon>Cyanophyceae</taxon>
        <taxon>Nostocales</taxon>
        <taxon>Scytonemataceae</taxon>
        <taxon>Iningainema tapete</taxon>
    </lineage>
</organism>
<proteinExistence type="predicted"/>
<accession>A0A8J6XQT2</accession>
<evidence type="ECO:0000313" key="1">
    <source>
        <dbReference type="EMBL" id="MBD2777551.1"/>
    </source>
</evidence>
<dbReference type="AlphaFoldDB" id="A0A8J6XQT2"/>
<dbReference type="Proteomes" id="UP000629098">
    <property type="component" value="Unassembled WGS sequence"/>
</dbReference>
<name>A0A8J6XQT2_9CYAN</name>
<dbReference type="EMBL" id="JACXAE010000110">
    <property type="protein sequence ID" value="MBD2777551.1"/>
    <property type="molecule type" value="Genomic_DNA"/>
</dbReference>
<gene>
    <name evidence="1" type="ORF">ICL16_37295</name>
</gene>
<evidence type="ECO:0000313" key="2">
    <source>
        <dbReference type="Proteomes" id="UP000629098"/>
    </source>
</evidence>
<keyword evidence="2" id="KW-1185">Reference proteome</keyword>
<comment type="caution">
    <text evidence="1">The sequence shown here is derived from an EMBL/GenBank/DDBJ whole genome shotgun (WGS) entry which is preliminary data.</text>
</comment>
<protein>
    <submittedName>
        <fullName evidence="1">Uncharacterized protein</fullName>
    </submittedName>
</protein>
<dbReference type="RefSeq" id="WP_190836610.1">
    <property type="nucleotide sequence ID" value="NZ_CAWPPI010000110.1"/>
</dbReference>